<keyword evidence="6" id="KW-0735">Signal-anchor</keyword>
<feature type="domain" description="Glycoside hydrolase family 5" evidence="18">
    <location>
        <begin position="89"/>
        <end position="362"/>
    </location>
</feature>
<keyword evidence="10 16" id="KW-0326">Glycosidase</keyword>
<keyword evidence="3" id="KW-1003">Cell membrane</keyword>
<comment type="similarity">
    <text evidence="2 16">Belongs to the glycosyl hydrolase 5 (cellulase A) family.</text>
</comment>
<reference evidence="19 20" key="1">
    <citation type="submission" date="2024-03" db="EMBL/GenBank/DDBJ databases">
        <title>The Acrasis kona genome and developmental transcriptomes reveal deep origins of eukaryotic multicellular pathways.</title>
        <authorList>
            <person name="Sheikh S."/>
            <person name="Fu C.-J."/>
            <person name="Brown M.W."/>
            <person name="Baldauf S.L."/>
        </authorList>
    </citation>
    <scope>NUCLEOTIDE SEQUENCE [LARGE SCALE GENOMIC DNA]</scope>
    <source>
        <strain evidence="19 20">ATCC MYA-3509</strain>
    </source>
</reference>
<dbReference type="EMBL" id="JAOPGA020000973">
    <property type="protein sequence ID" value="KAL0483662.1"/>
    <property type="molecule type" value="Genomic_DNA"/>
</dbReference>
<sequence length="386" mass="43854">MQRACVVLFLLIGLALSVPNNHVADRIRNGLPMRGVNLGGWLVAEHWMTSTSSLWDDIPGDVVQQGEYALMKSCGNFEGTRRFGLHRSDWITEDDIEEIAKSGLNAVRVPVGFWITGFDMQGGDESQDWKVYAAGALEYLDLLVQDWAKKHNIAVLVDLHAARGSQNGYDHSAPKFFNKSTWSNNTQNVENSIDVLEFLVKRYKDEEAFLGVGCLNEPGGTTDENVLKLYYTKAYDRIRAISSKHLFGVAPLITQQQLNASDWQSFLLAPKHTDVIHEWHKYFKFLGWEDKTEDDVLKYVYGELKSDIKNWKGNRLFIGEWSLSTNPSAPFKDASRWNTFASGVVDAYSNAPAGWTYWTWKVSNDEEQVLPWSLRSLIRAGKFPKF</sequence>
<dbReference type="GO" id="GO:0071555">
    <property type="term" value="P:cell wall organization"/>
    <property type="evidence" value="ECO:0007669"/>
    <property type="project" value="UniProtKB-KW"/>
</dbReference>
<dbReference type="PANTHER" id="PTHR31297">
    <property type="entry name" value="GLUCAN ENDO-1,6-BETA-GLUCOSIDASE B"/>
    <property type="match status" value="1"/>
</dbReference>
<dbReference type="Proteomes" id="UP001431209">
    <property type="component" value="Unassembled WGS sequence"/>
</dbReference>
<dbReference type="InterPro" id="IPR017853">
    <property type="entry name" value="GH"/>
</dbReference>
<dbReference type="AlphaFoldDB" id="A0AAW2Z1I2"/>
<keyword evidence="20" id="KW-1185">Reference proteome</keyword>
<evidence type="ECO:0000256" key="2">
    <source>
        <dbReference type="ARBA" id="ARBA00005641"/>
    </source>
</evidence>
<dbReference type="Gene3D" id="3.20.20.80">
    <property type="entry name" value="Glycosidases"/>
    <property type="match status" value="1"/>
</dbReference>
<comment type="subcellular location">
    <subcellularLocation>
        <location evidence="1">Cell membrane</location>
        <topology evidence="1">Single-pass type II membrane protein</topology>
    </subcellularLocation>
</comment>
<evidence type="ECO:0000256" key="13">
    <source>
        <dbReference type="ARBA" id="ARBA00037126"/>
    </source>
</evidence>
<keyword evidence="5 16" id="KW-0378">Hydrolase</keyword>
<evidence type="ECO:0000256" key="12">
    <source>
        <dbReference type="ARBA" id="ARBA00036824"/>
    </source>
</evidence>
<evidence type="ECO:0000256" key="3">
    <source>
        <dbReference type="ARBA" id="ARBA00022475"/>
    </source>
</evidence>
<evidence type="ECO:0000256" key="1">
    <source>
        <dbReference type="ARBA" id="ARBA00004401"/>
    </source>
</evidence>
<dbReference type="InterPro" id="IPR001547">
    <property type="entry name" value="Glyco_hydro_5"/>
</dbReference>
<organism evidence="19 20">
    <name type="scientific">Acrasis kona</name>
    <dbReference type="NCBI Taxonomy" id="1008807"/>
    <lineage>
        <taxon>Eukaryota</taxon>
        <taxon>Discoba</taxon>
        <taxon>Heterolobosea</taxon>
        <taxon>Tetramitia</taxon>
        <taxon>Eutetramitia</taxon>
        <taxon>Acrasidae</taxon>
        <taxon>Acrasis</taxon>
    </lineage>
</organism>
<dbReference type="GO" id="GO:0009251">
    <property type="term" value="P:glucan catabolic process"/>
    <property type="evidence" value="ECO:0007669"/>
    <property type="project" value="TreeGrafter"/>
</dbReference>
<evidence type="ECO:0000256" key="9">
    <source>
        <dbReference type="ARBA" id="ARBA00023180"/>
    </source>
</evidence>
<dbReference type="GO" id="GO:0004338">
    <property type="term" value="F:glucan exo-1,3-beta-glucosidase activity"/>
    <property type="evidence" value="ECO:0007669"/>
    <property type="project" value="UniProtKB-EC"/>
</dbReference>
<evidence type="ECO:0000256" key="5">
    <source>
        <dbReference type="ARBA" id="ARBA00022801"/>
    </source>
</evidence>
<keyword evidence="11" id="KW-0961">Cell wall biogenesis/degradation</keyword>
<dbReference type="PANTHER" id="PTHR31297:SF34">
    <property type="entry name" value="GLUCAN 1,3-BETA-GLUCOSIDASE 2"/>
    <property type="match status" value="1"/>
</dbReference>
<evidence type="ECO:0000256" key="6">
    <source>
        <dbReference type="ARBA" id="ARBA00022968"/>
    </source>
</evidence>
<dbReference type="EC" id="3.2.1.58" evidence="14"/>
<proteinExistence type="inferred from homology"/>
<keyword evidence="8" id="KW-0472">Membrane</keyword>
<evidence type="ECO:0000256" key="4">
    <source>
        <dbReference type="ARBA" id="ARBA00022692"/>
    </source>
</evidence>
<evidence type="ECO:0000256" key="11">
    <source>
        <dbReference type="ARBA" id="ARBA00023316"/>
    </source>
</evidence>
<evidence type="ECO:0000256" key="15">
    <source>
        <dbReference type="ARBA" id="ARBA00041260"/>
    </source>
</evidence>
<feature type="chain" id="PRO_5043845274" description="glucan 1,3-beta-glucosidase" evidence="17">
    <location>
        <begin position="18"/>
        <end position="386"/>
    </location>
</feature>
<name>A0AAW2Z1I2_9EUKA</name>
<keyword evidence="7" id="KW-1133">Transmembrane helix</keyword>
<evidence type="ECO:0000256" key="7">
    <source>
        <dbReference type="ARBA" id="ARBA00022989"/>
    </source>
</evidence>
<keyword evidence="17" id="KW-0732">Signal</keyword>
<comment type="function">
    <text evidence="13">Glucosidase involved in the degradation of cellulosic biomass. Active on lichenan.</text>
</comment>
<keyword evidence="9" id="KW-0325">Glycoprotein</keyword>
<evidence type="ECO:0000256" key="17">
    <source>
        <dbReference type="SAM" id="SignalP"/>
    </source>
</evidence>
<comment type="catalytic activity">
    <reaction evidence="12">
        <text>Successive hydrolysis of beta-D-glucose units from the non-reducing ends of (1-&gt;3)-beta-D-glucans, releasing alpha-glucose.</text>
        <dbReference type="EC" id="3.2.1.58"/>
    </reaction>
</comment>
<accession>A0AAW2Z1I2</accession>
<evidence type="ECO:0000256" key="14">
    <source>
        <dbReference type="ARBA" id="ARBA00038929"/>
    </source>
</evidence>
<gene>
    <name evidence="19" type="ORF">AKO1_013914</name>
</gene>
<keyword evidence="4" id="KW-0812">Transmembrane</keyword>
<dbReference type="FunFam" id="3.20.20.80:FF:000113">
    <property type="entry name" value="Glucan 1,3-beta-glucosidase"/>
    <property type="match status" value="1"/>
</dbReference>
<evidence type="ECO:0000256" key="8">
    <source>
        <dbReference type="ARBA" id="ARBA00023136"/>
    </source>
</evidence>
<evidence type="ECO:0000313" key="20">
    <source>
        <dbReference type="Proteomes" id="UP001431209"/>
    </source>
</evidence>
<dbReference type="SUPFAM" id="SSF51445">
    <property type="entry name" value="(Trans)glycosidases"/>
    <property type="match status" value="1"/>
</dbReference>
<evidence type="ECO:0000256" key="16">
    <source>
        <dbReference type="RuleBase" id="RU361153"/>
    </source>
</evidence>
<dbReference type="Pfam" id="PF00150">
    <property type="entry name" value="Cellulase"/>
    <property type="match status" value="1"/>
</dbReference>
<dbReference type="InterPro" id="IPR050386">
    <property type="entry name" value="Glycosyl_hydrolase_5"/>
</dbReference>
<dbReference type="GO" id="GO:0005576">
    <property type="term" value="C:extracellular region"/>
    <property type="evidence" value="ECO:0007669"/>
    <property type="project" value="TreeGrafter"/>
</dbReference>
<evidence type="ECO:0000256" key="10">
    <source>
        <dbReference type="ARBA" id="ARBA00023295"/>
    </source>
</evidence>
<protein>
    <recommendedName>
        <fullName evidence="14">glucan 1,3-beta-glucosidase</fullName>
        <ecNumber evidence="14">3.2.1.58</ecNumber>
    </recommendedName>
    <alternativeName>
        <fullName evidence="15">Exo-1,3-beta-glucanase D</fullName>
    </alternativeName>
</protein>
<evidence type="ECO:0000313" key="19">
    <source>
        <dbReference type="EMBL" id="KAL0483662.1"/>
    </source>
</evidence>
<evidence type="ECO:0000259" key="18">
    <source>
        <dbReference type="Pfam" id="PF00150"/>
    </source>
</evidence>
<dbReference type="GO" id="GO:0009986">
    <property type="term" value="C:cell surface"/>
    <property type="evidence" value="ECO:0007669"/>
    <property type="project" value="TreeGrafter"/>
</dbReference>
<comment type="caution">
    <text evidence="19">The sequence shown here is derived from an EMBL/GenBank/DDBJ whole genome shotgun (WGS) entry which is preliminary data.</text>
</comment>
<dbReference type="GO" id="GO:0005886">
    <property type="term" value="C:plasma membrane"/>
    <property type="evidence" value="ECO:0007669"/>
    <property type="project" value="UniProtKB-SubCell"/>
</dbReference>
<feature type="signal peptide" evidence="17">
    <location>
        <begin position="1"/>
        <end position="17"/>
    </location>
</feature>